<evidence type="ECO:0000259" key="2">
    <source>
        <dbReference type="Pfam" id="PF08241"/>
    </source>
</evidence>
<dbReference type="InterPro" id="IPR052356">
    <property type="entry name" value="Thiol_S-MT"/>
</dbReference>
<reference evidence="3" key="1">
    <citation type="submission" date="2018-02" db="EMBL/GenBank/DDBJ databases">
        <authorList>
            <person name="Cohen D.B."/>
            <person name="Kent A.D."/>
        </authorList>
    </citation>
    <scope>NUCLEOTIDE SEQUENCE</scope>
</reference>
<gene>
    <name evidence="3" type="ORF">FSB_LOCUS59783</name>
</gene>
<evidence type="ECO:0000313" key="3">
    <source>
        <dbReference type="EMBL" id="SPD31901.1"/>
    </source>
</evidence>
<dbReference type="PANTHER" id="PTHR45036:SF1">
    <property type="entry name" value="METHYLTRANSFERASE LIKE 7A"/>
    <property type="match status" value="1"/>
</dbReference>
<keyword evidence="1" id="KW-0732">Signal</keyword>
<sequence>MAVKSSFVLFLLTTPITTTPRCSKLKSPRVKITAISCSDLQYDIDNLVNKKKSSIKRSHGELSLDSFWSCSCSCGRRRFIEGTALAMFPICPSNASNLHSDDYMSVLNKVHPPRPDWYEEFYASVLDKGMKSYEDEIAGYKSQLFSNLKGKAQKVLEIGIGTGPNLKYYAGEADVQVFGMDPNRKMEKYAQAAAVDAGLPLSNFEFIQAVGEAIPLGDASVDAVVGTLVLCSVKDVDMTLREVKRVLRPGGVYLFVEHVAAKDGTVLRFLQSVLDPLQQTLADGCHLTRKTGMKISESGFSGVELSMASLSNAFFINPHIYGLASK</sequence>
<dbReference type="AlphaFoldDB" id="A0A2N9J6B5"/>
<dbReference type="SUPFAM" id="SSF53335">
    <property type="entry name" value="S-adenosyl-L-methionine-dependent methyltransferases"/>
    <property type="match status" value="1"/>
</dbReference>
<organism evidence="3">
    <name type="scientific">Fagus sylvatica</name>
    <name type="common">Beechnut</name>
    <dbReference type="NCBI Taxonomy" id="28930"/>
    <lineage>
        <taxon>Eukaryota</taxon>
        <taxon>Viridiplantae</taxon>
        <taxon>Streptophyta</taxon>
        <taxon>Embryophyta</taxon>
        <taxon>Tracheophyta</taxon>
        <taxon>Spermatophyta</taxon>
        <taxon>Magnoliopsida</taxon>
        <taxon>eudicotyledons</taxon>
        <taxon>Gunneridae</taxon>
        <taxon>Pentapetalae</taxon>
        <taxon>rosids</taxon>
        <taxon>fabids</taxon>
        <taxon>Fagales</taxon>
        <taxon>Fagaceae</taxon>
        <taxon>Fagus</taxon>
    </lineage>
</organism>
<dbReference type="Pfam" id="PF08241">
    <property type="entry name" value="Methyltransf_11"/>
    <property type="match status" value="1"/>
</dbReference>
<protein>
    <recommendedName>
        <fullName evidence="2">Methyltransferase type 11 domain-containing protein</fullName>
    </recommendedName>
</protein>
<dbReference type="InterPro" id="IPR013216">
    <property type="entry name" value="Methyltransf_11"/>
</dbReference>
<dbReference type="EMBL" id="OIVN01006381">
    <property type="protein sequence ID" value="SPD31901.1"/>
    <property type="molecule type" value="Genomic_DNA"/>
</dbReference>
<accession>A0A2N9J6B5</accession>
<feature type="domain" description="Methyltransferase type 11" evidence="2">
    <location>
        <begin position="156"/>
        <end position="255"/>
    </location>
</feature>
<proteinExistence type="predicted"/>
<name>A0A2N9J6B5_FAGSY</name>
<dbReference type="GO" id="GO:0008757">
    <property type="term" value="F:S-adenosylmethionine-dependent methyltransferase activity"/>
    <property type="evidence" value="ECO:0007669"/>
    <property type="project" value="InterPro"/>
</dbReference>
<dbReference type="PANTHER" id="PTHR45036">
    <property type="entry name" value="METHYLTRANSFERASE LIKE 7B"/>
    <property type="match status" value="1"/>
</dbReference>
<dbReference type="CDD" id="cd02440">
    <property type="entry name" value="AdoMet_MTases"/>
    <property type="match status" value="1"/>
</dbReference>
<evidence type="ECO:0000256" key="1">
    <source>
        <dbReference type="SAM" id="SignalP"/>
    </source>
</evidence>
<dbReference type="InterPro" id="IPR029063">
    <property type="entry name" value="SAM-dependent_MTases_sf"/>
</dbReference>
<dbReference type="Gene3D" id="3.40.50.150">
    <property type="entry name" value="Vaccinia Virus protein VP39"/>
    <property type="match status" value="1"/>
</dbReference>
<feature type="chain" id="PRO_5014770382" description="Methyltransferase type 11 domain-containing protein" evidence="1">
    <location>
        <begin position="19"/>
        <end position="326"/>
    </location>
</feature>
<feature type="signal peptide" evidence="1">
    <location>
        <begin position="1"/>
        <end position="18"/>
    </location>
</feature>